<proteinExistence type="predicted"/>
<dbReference type="VEuPathDB" id="FungiDB:CD36_23370"/>
<evidence type="ECO:0000313" key="3">
    <source>
        <dbReference type="EMBL" id="CAX44116.1"/>
    </source>
</evidence>
<feature type="region of interest" description="Disordered" evidence="1">
    <location>
        <begin position="23"/>
        <end position="99"/>
    </location>
</feature>
<evidence type="ECO:0000256" key="1">
    <source>
        <dbReference type="SAM" id="MobiDB-lite"/>
    </source>
</evidence>
<dbReference type="AlphaFoldDB" id="B9WCJ3"/>
<keyword evidence="4" id="KW-1185">Reference proteome</keyword>
<dbReference type="HOGENOM" id="CLU_132175_0_0_1"/>
<sequence length="173" mass="20318">MVSIHVTNARCDSCGCNFPSTSFTSPSLPPPLPPFSRNHHHHHRTTNNNYNDHHNKKIITNKNKTEVNNKAGKRRKISQRKEKKKNSTKNKITNPSSEDISQLQEKLKFHHIQHFENHITFNPTSPNFKRRFTFIYLPIIKDNQNLLVFVKFICFPNSSPCFIILIRLNYTRK</sequence>
<accession>B9WCJ3</accession>
<feature type="compositionally biased region" description="Basic residues" evidence="1">
    <location>
        <begin position="71"/>
        <end position="88"/>
    </location>
</feature>
<organism evidence="3 4">
    <name type="scientific">Candida dubliniensis (strain CD36 / ATCC MYA-646 / CBS 7987 / NCPF 3949 / NRRL Y-17841)</name>
    <name type="common">Yeast</name>
    <dbReference type="NCBI Taxonomy" id="573826"/>
    <lineage>
        <taxon>Eukaryota</taxon>
        <taxon>Fungi</taxon>
        <taxon>Dikarya</taxon>
        <taxon>Ascomycota</taxon>
        <taxon>Saccharomycotina</taxon>
        <taxon>Pichiomycetes</taxon>
        <taxon>Debaryomycetaceae</taxon>
        <taxon>Candida/Lodderomyces clade</taxon>
        <taxon>Candida</taxon>
    </lineage>
</organism>
<dbReference type="RefSeq" id="XP_002418810.1">
    <property type="nucleotide sequence ID" value="XM_002418765.1"/>
</dbReference>
<gene>
    <name evidence="2" type="ordered locus">Cd36_23370</name>
    <name evidence="3" type="ORF">CD36_23370</name>
</gene>
<dbReference type="Proteomes" id="UP000002605">
    <property type="component" value="Chromosome 2"/>
</dbReference>
<protein>
    <submittedName>
        <fullName evidence="3">Uncharacterized protein</fullName>
    </submittedName>
</protein>
<dbReference type="GeneID" id="8046348"/>
<evidence type="ECO:0000313" key="2">
    <source>
        <dbReference type="CGD" id="CAL0000171669"/>
    </source>
</evidence>
<dbReference type="OrthoDB" id="10644988at2759"/>
<dbReference type="CGD" id="CAL0000171669">
    <property type="gene designation" value="Cd36_23370"/>
</dbReference>
<dbReference type="KEGG" id="cdu:CD36_23370"/>
<reference evidence="3 4" key="1">
    <citation type="journal article" date="2009" name="Genome Res.">
        <title>Comparative genomics of the fungal pathogens Candida dubliniensis and Candida albicans.</title>
        <authorList>
            <person name="Jackson A.P."/>
            <person name="Gamble J.A."/>
            <person name="Yeomans T."/>
            <person name="Moran G.P."/>
            <person name="Saunders D."/>
            <person name="Harris D."/>
            <person name="Aslett M."/>
            <person name="Barrell J.F."/>
            <person name="Butler G."/>
            <person name="Citiulo F."/>
            <person name="Coleman D.C."/>
            <person name="de Groot P.W.J."/>
            <person name="Goodwin T.J."/>
            <person name="Quail M.A."/>
            <person name="McQuillan J."/>
            <person name="Munro C.A."/>
            <person name="Pain A."/>
            <person name="Poulter R.T."/>
            <person name="Rajandream M.A."/>
            <person name="Renauld H."/>
            <person name="Spiering M.J."/>
            <person name="Tivey A."/>
            <person name="Gow N.A.R."/>
            <person name="Barrell B."/>
            <person name="Sullivan D.J."/>
            <person name="Berriman M."/>
        </authorList>
    </citation>
    <scope>NUCLEOTIDE SEQUENCE [LARGE SCALE GENOMIC DNA]</scope>
    <source>
        <strain evidence="4">CD36 / ATCC MYA-646 / CBS 7987 / NCPF 3949 / NRRL Y-17841</strain>
    </source>
</reference>
<name>B9WCJ3_CANDC</name>
<evidence type="ECO:0000313" key="4">
    <source>
        <dbReference type="Proteomes" id="UP000002605"/>
    </source>
</evidence>
<dbReference type="EMBL" id="FM992689">
    <property type="protein sequence ID" value="CAX44116.1"/>
    <property type="molecule type" value="Genomic_DNA"/>
</dbReference>
<feature type="compositionally biased region" description="Low complexity" evidence="1">
    <location>
        <begin position="60"/>
        <end position="70"/>
    </location>
</feature>